<sequence length="161" mass="18828">MKKNCCPHEHELITYRLNMLSPAERKLIEEHIAVCHRCRQAMQIELEIDEYLSTPMDPGTIENYVLQRVRAYQKTNAAASWWQYPLGIVLNLLAGIALGLGIWTIFTTRFNTVSWMNEFLKSLDKSLNTDVEFYIMNGIGFLFLLTSFLFAFRKRIFKDLI</sequence>
<keyword evidence="1" id="KW-0472">Membrane</keyword>
<evidence type="ECO:0000313" key="4">
    <source>
        <dbReference type="Proteomes" id="UP000885826"/>
    </source>
</evidence>
<dbReference type="EMBL" id="DRIG01000055">
    <property type="protein sequence ID" value="HEC78471.1"/>
    <property type="molecule type" value="Genomic_DNA"/>
</dbReference>
<keyword evidence="1" id="KW-1133">Transmembrane helix</keyword>
<protein>
    <submittedName>
        <fullName evidence="3">Zf-HC2 domain-containing protein</fullName>
    </submittedName>
</protein>
<keyword evidence="1" id="KW-0812">Transmembrane</keyword>
<organism evidence="3 4">
    <name type="scientific">candidate division WOR-3 bacterium</name>
    <dbReference type="NCBI Taxonomy" id="2052148"/>
    <lineage>
        <taxon>Bacteria</taxon>
        <taxon>Bacteria division WOR-3</taxon>
    </lineage>
</organism>
<feature type="domain" description="Putative zinc-finger" evidence="2">
    <location>
        <begin position="17"/>
        <end position="39"/>
    </location>
</feature>
<comment type="caution">
    <text evidence="3">The sequence shown here is derived from an EMBL/GenBank/DDBJ whole genome shotgun (WGS) entry which is preliminary data.</text>
</comment>
<name>A0A9C9EN99_UNCW3</name>
<feature type="transmembrane region" description="Helical" evidence="1">
    <location>
        <begin position="84"/>
        <end position="106"/>
    </location>
</feature>
<dbReference type="Pfam" id="PF13490">
    <property type="entry name" value="zf-HC2"/>
    <property type="match status" value="1"/>
</dbReference>
<evidence type="ECO:0000256" key="1">
    <source>
        <dbReference type="SAM" id="Phobius"/>
    </source>
</evidence>
<feature type="transmembrane region" description="Helical" evidence="1">
    <location>
        <begin position="133"/>
        <end position="152"/>
    </location>
</feature>
<dbReference type="InterPro" id="IPR041916">
    <property type="entry name" value="Anti_sigma_zinc_sf"/>
</dbReference>
<dbReference type="AlphaFoldDB" id="A0A9C9EN99"/>
<dbReference type="Proteomes" id="UP000885826">
    <property type="component" value="Unassembled WGS sequence"/>
</dbReference>
<evidence type="ECO:0000259" key="2">
    <source>
        <dbReference type="Pfam" id="PF13490"/>
    </source>
</evidence>
<dbReference type="Gene3D" id="1.10.10.1320">
    <property type="entry name" value="Anti-sigma factor, zinc-finger domain"/>
    <property type="match status" value="1"/>
</dbReference>
<dbReference type="InterPro" id="IPR027383">
    <property type="entry name" value="Znf_put"/>
</dbReference>
<gene>
    <name evidence="3" type="ORF">ENI34_04925</name>
</gene>
<proteinExistence type="predicted"/>
<accession>A0A9C9EN99</accession>
<reference evidence="3" key="1">
    <citation type="journal article" date="2020" name="mSystems">
        <title>Genome- and Community-Level Interaction Insights into Carbon Utilization and Element Cycling Functions of Hydrothermarchaeota in Hydrothermal Sediment.</title>
        <authorList>
            <person name="Zhou Z."/>
            <person name="Liu Y."/>
            <person name="Xu W."/>
            <person name="Pan J."/>
            <person name="Luo Z.H."/>
            <person name="Li M."/>
        </authorList>
    </citation>
    <scope>NUCLEOTIDE SEQUENCE</scope>
    <source>
        <strain evidence="3">HyVt-388</strain>
    </source>
</reference>
<evidence type="ECO:0000313" key="3">
    <source>
        <dbReference type="EMBL" id="HEC78471.1"/>
    </source>
</evidence>